<proteinExistence type="predicted"/>
<evidence type="ECO:0000313" key="5">
    <source>
        <dbReference type="Proteomes" id="UP001215827"/>
    </source>
</evidence>
<dbReference type="Pfam" id="PF04235">
    <property type="entry name" value="DUF418"/>
    <property type="match status" value="1"/>
</dbReference>
<keyword evidence="5" id="KW-1185">Reference proteome</keyword>
<dbReference type="PANTHER" id="PTHR30590:SF2">
    <property type="entry name" value="INNER MEMBRANE PROTEIN"/>
    <property type="match status" value="1"/>
</dbReference>
<dbReference type="EMBL" id="CP121106">
    <property type="protein sequence ID" value="WFL78130.1"/>
    <property type="molecule type" value="Genomic_DNA"/>
</dbReference>
<keyword evidence="2" id="KW-0472">Membrane</keyword>
<evidence type="ECO:0000256" key="1">
    <source>
        <dbReference type="SAM" id="MobiDB-lite"/>
    </source>
</evidence>
<feature type="transmembrane region" description="Helical" evidence="2">
    <location>
        <begin position="362"/>
        <end position="384"/>
    </location>
</feature>
<dbReference type="Proteomes" id="UP001215827">
    <property type="component" value="Chromosome"/>
</dbReference>
<accession>A0ABY8FV45</accession>
<dbReference type="PANTHER" id="PTHR30590">
    <property type="entry name" value="INNER MEMBRANE PROTEIN"/>
    <property type="match status" value="1"/>
</dbReference>
<feature type="transmembrane region" description="Helical" evidence="2">
    <location>
        <begin position="44"/>
        <end position="66"/>
    </location>
</feature>
<evidence type="ECO:0000313" key="4">
    <source>
        <dbReference type="EMBL" id="WFL78130.1"/>
    </source>
</evidence>
<keyword evidence="2" id="KW-0812">Transmembrane</keyword>
<reference evidence="4 5" key="1">
    <citation type="submission" date="2023-03" db="EMBL/GenBank/DDBJ databases">
        <title>Altererythrobacter sp. CAU 1644 isolated from sand.</title>
        <authorList>
            <person name="Kim W."/>
        </authorList>
    </citation>
    <scope>NUCLEOTIDE SEQUENCE [LARGE SCALE GENOMIC DNA]</scope>
    <source>
        <strain evidence="4 5">CAU 1644</strain>
    </source>
</reference>
<dbReference type="RefSeq" id="WP_278016820.1">
    <property type="nucleotide sequence ID" value="NZ_CP121106.1"/>
</dbReference>
<organism evidence="4 5">
    <name type="scientific">Altererythrobacter arenosus</name>
    <dbReference type="NCBI Taxonomy" id="3032592"/>
    <lineage>
        <taxon>Bacteria</taxon>
        <taxon>Pseudomonadati</taxon>
        <taxon>Pseudomonadota</taxon>
        <taxon>Alphaproteobacteria</taxon>
        <taxon>Sphingomonadales</taxon>
        <taxon>Erythrobacteraceae</taxon>
        <taxon>Altererythrobacter</taxon>
    </lineage>
</organism>
<evidence type="ECO:0000256" key="2">
    <source>
        <dbReference type="SAM" id="Phobius"/>
    </source>
</evidence>
<feature type="domain" description="DUF418" evidence="3">
    <location>
        <begin position="269"/>
        <end position="430"/>
    </location>
</feature>
<feature type="transmembrane region" description="Helical" evidence="2">
    <location>
        <begin position="390"/>
        <end position="406"/>
    </location>
</feature>
<dbReference type="InterPro" id="IPR007349">
    <property type="entry name" value="DUF418"/>
</dbReference>
<feature type="transmembrane region" description="Helical" evidence="2">
    <location>
        <begin position="252"/>
        <end position="274"/>
    </location>
</feature>
<feature type="transmembrane region" description="Helical" evidence="2">
    <location>
        <begin position="96"/>
        <end position="114"/>
    </location>
</feature>
<feature type="transmembrane region" description="Helical" evidence="2">
    <location>
        <begin position="147"/>
        <end position="164"/>
    </location>
</feature>
<protein>
    <submittedName>
        <fullName evidence="4">DUF418 domain-containing protein</fullName>
    </submittedName>
</protein>
<gene>
    <name evidence="4" type="ORF">P7228_03410</name>
</gene>
<feature type="region of interest" description="Disordered" evidence="1">
    <location>
        <begin position="1"/>
        <end position="30"/>
    </location>
</feature>
<feature type="transmembrane region" description="Helical" evidence="2">
    <location>
        <begin position="286"/>
        <end position="305"/>
    </location>
</feature>
<feature type="transmembrane region" description="Helical" evidence="2">
    <location>
        <begin position="126"/>
        <end position="141"/>
    </location>
</feature>
<evidence type="ECO:0000259" key="3">
    <source>
        <dbReference type="Pfam" id="PF04235"/>
    </source>
</evidence>
<feature type="transmembrane region" description="Helical" evidence="2">
    <location>
        <begin position="317"/>
        <end position="341"/>
    </location>
</feature>
<sequence length="436" mass="48360">MSEIEAQAQDAPGSSEELAEHVATPDQPVGGGERIASLDFIRGVAVMGILAANIVAFGQPFAAYMWPDGFLVPHGDEGGWMWIAQFVLIDGKMRGLFTLLFGAGIILFLERAWVRGSGRWLQFRRLVWLMLFGLVHFYLIWFGDILFSYAISGMILLLCVRWRGKTQLKVGLLGYLAGAIIYAAIMVPTHFVADTPLGEQAAFAEMSDDLEGGKQYAIDDGATENEIKSSGDYGAFVEHRMSEHGTDPYTNVLLFFPESLPLMLLGMALFKLGLFSGGFDPARQRLWGWTGLLVGGALHLAIALWTKSVGFTYYGTLAAFMGITPIPRLIMVLGLAALLSLYGPRATGWLGQRISAAGRAAFTNYLGTSIVMLFVFHGWALGLFGELNRPQLYLVVLLSWVMMLAWSKPWLERFRYGPLEWLWRCLTYGKVFPLKR</sequence>
<feature type="transmembrane region" description="Helical" evidence="2">
    <location>
        <begin position="171"/>
        <end position="193"/>
    </location>
</feature>
<name>A0ABY8FV45_9SPHN</name>
<dbReference type="InterPro" id="IPR052529">
    <property type="entry name" value="Bact_Transport_Assoc"/>
</dbReference>
<keyword evidence="2" id="KW-1133">Transmembrane helix</keyword>